<dbReference type="InParanoid" id="T1HBU2"/>
<dbReference type="VEuPathDB" id="VectorBase:RPRC001504"/>
<protein>
    <submittedName>
        <fullName evidence="1">Uncharacterized protein</fullName>
    </submittedName>
</protein>
<name>T1HBU2_RHOPR</name>
<proteinExistence type="predicted"/>
<evidence type="ECO:0000313" key="2">
    <source>
        <dbReference type="Proteomes" id="UP000015103"/>
    </source>
</evidence>
<keyword evidence="2" id="KW-1185">Reference proteome</keyword>
<dbReference type="Proteomes" id="UP000015103">
    <property type="component" value="Unassembled WGS sequence"/>
</dbReference>
<dbReference type="EMBL" id="ACPB03007220">
    <property type="status" value="NOT_ANNOTATED_CDS"/>
    <property type="molecule type" value="Genomic_DNA"/>
</dbReference>
<dbReference type="AlphaFoldDB" id="T1HBU2"/>
<dbReference type="InterPro" id="IPR001888">
    <property type="entry name" value="Transposase_1"/>
</dbReference>
<dbReference type="Pfam" id="PF01359">
    <property type="entry name" value="Transposase_1"/>
    <property type="match status" value="1"/>
</dbReference>
<reference evidence="1" key="1">
    <citation type="submission" date="2015-05" db="UniProtKB">
        <authorList>
            <consortium name="EnsemblMetazoa"/>
        </authorList>
    </citation>
    <scope>IDENTIFICATION</scope>
</reference>
<dbReference type="EnsemblMetazoa" id="RPRC001504-RA">
    <property type="protein sequence ID" value="RPRC001504-PA"/>
    <property type="gene ID" value="RPRC001504"/>
</dbReference>
<organism evidence="1 2">
    <name type="scientific">Rhodnius prolixus</name>
    <name type="common">Triatomid bug</name>
    <dbReference type="NCBI Taxonomy" id="13249"/>
    <lineage>
        <taxon>Eukaryota</taxon>
        <taxon>Metazoa</taxon>
        <taxon>Ecdysozoa</taxon>
        <taxon>Arthropoda</taxon>
        <taxon>Hexapoda</taxon>
        <taxon>Insecta</taxon>
        <taxon>Pterygota</taxon>
        <taxon>Neoptera</taxon>
        <taxon>Paraneoptera</taxon>
        <taxon>Hemiptera</taxon>
        <taxon>Heteroptera</taxon>
        <taxon>Panheteroptera</taxon>
        <taxon>Cimicomorpha</taxon>
        <taxon>Reduviidae</taxon>
        <taxon>Triatominae</taxon>
        <taxon>Rhodnius</taxon>
    </lineage>
</organism>
<sequence>MEDRRLKVREIAEAIGMSSERVYHILTEELGNEKILLIDYLPTGQTITGQYYAYLLDQLQEKIREKRPGLKEDGPWHDSKTIITGYNRFDVFLFE</sequence>
<dbReference type="HOGENOM" id="CLU_2375400_0_0_1"/>
<accession>T1HBU2</accession>
<evidence type="ECO:0000313" key="1">
    <source>
        <dbReference type="EnsemblMetazoa" id="RPRC001504-PA"/>
    </source>
</evidence>